<reference evidence="3" key="1">
    <citation type="submission" date="2018-05" db="EMBL/GenBank/DDBJ databases">
        <authorList>
            <person name="Lanie J.A."/>
            <person name="Ng W.-L."/>
            <person name="Kazmierczak K.M."/>
            <person name="Andrzejewski T.M."/>
            <person name="Davidsen T.M."/>
            <person name="Wayne K.J."/>
            <person name="Tettelin H."/>
            <person name="Glass J.I."/>
            <person name="Rusch D."/>
            <person name="Podicherti R."/>
            <person name="Tsui H.-C.T."/>
            <person name="Winkler M.E."/>
        </authorList>
    </citation>
    <scope>NUCLEOTIDE SEQUENCE</scope>
</reference>
<dbReference type="Gene3D" id="3.40.50.720">
    <property type="entry name" value="NAD(P)-binding Rossmann-like Domain"/>
    <property type="match status" value="1"/>
</dbReference>
<accession>A0A382THC7</accession>
<dbReference type="Gene3D" id="3.30.360.10">
    <property type="entry name" value="Dihydrodipicolinate Reductase, domain 2"/>
    <property type="match status" value="1"/>
</dbReference>
<dbReference type="GO" id="GO:0016491">
    <property type="term" value="F:oxidoreductase activity"/>
    <property type="evidence" value="ECO:0007669"/>
    <property type="project" value="UniProtKB-KW"/>
</dbReference>
<dbReference type="InterPro" id="IPR000683">
    <property type="entry name" value="Gfo/Idh/MocA-like_OxRdtase_N"/>
</dbReference>
<sequence>MDPVKLGYVGCGFMAQKVHIPNFLRISECDLVAIAEVRAELGQKVQDRYRIPKLYKDHLELAGDSEVEAVAVSADFALQGEIAKDLLSAGKCVFMEKPMAVSITQAESLLETAKSANTKLMVGYMKRYDAGNELVKLNVTKFRQTKELGHITYVRNHGFCGDWICNLDTPMESTDETIPSGPRKVPEWLPPDRVGSYLGYLQQYTHNINLLRWFLDAGDDVRVKMVDFDENGYSGIVIFEMAGVRVLLESGGISHYRWDEHTQIYFQHGWVHTWAPP</sequence>
<dbReference type="PANTHER" id="PTHR43818:SF11">
    <property type="entry name" value="BCDNA.GH03377"/>
    <property type="match status" value="1"/>
</dbReference>
<name>A0A382THC7_9ZZZZ</name>
<feature type="domain" description="Gfo/Idh/MocA-like oxidoreductase N-terminal" evidence="2">
    <location>
        <begin position="5"/>
        <end position="124"/>
    </location>
</feature>
<evidence type="ECO:0000259" key="2">
    <source>
        <dbReference type="Pfam" id="PF01408"/>
    </source>
</evidence>
<feature type="non-terminal residue" evidence="3">
    <location>
        <position position="277"/>
    </location>
</feature>
<protein>
    <recommendedName>
        <fullName evidence="2">Gfo/Idh/MocA-like oxidoreductase N-terminal domain-containing protein</fullName>
    </recommendedName>
</protein>
<gene>
    <name evidence="3" type="ORF">METZ01_LOCUS374373</name>
</gene>
<dbReference type="InterPro" id="IPR036291">
    <property type="entry name" value="NAD(P)-bd_dom_sf"/>
</dbReference>
<proteinExistence type="predicted"/>
<dbReference type="PANTHER" id="PTHR43818">
    <property type="entry name" value="BCDNA.GH03377"/>
    <property type="match status" value="1"/>
</dbReference>
<evidence type="ECO:0000256" key="1">
    <source>
        <dbReference type="ARBA" id="ARBA00023002"/>
    </source>
</evidence>
<organism evidence="3">
    <name type="scientific">marine metagenome</name>
    <dbReference type="NCBI Taxonomy" id="408172"/>
    <lineage>
        <taxon>unclassified sequences</taxon>
        <taxon>metagenomes</taxon>
        <taxon>ecological metagenomes</taxon>
    </lineage>
</organism>
<dbReference type="GO" id="GO:0000166">
    <property type="term" value="F:nucleotide binding"/>
    <property type="evidence" value="ECO:0007669"/>
    <property type="project" value="InterPro"/>
</dbReference>
<dbReference type="SUPFAM" id="SSF51735">
    <property type="entry name" value="NAD(P)-binding Rossmann-fold domains"/>
    <property type="match status" value="1"/>
</dbReference>
<dbReference type="EMBL" id="UINC01136634">
    <property type="protein sequence ID" value="SVD21519.1"/>
    <property type="molecule type" value="Genomic_DNA"/>
</dbReference>
<evidence type="ECO:0000313" key="3">
    <source>
        <dbReference type="EMBL" id="SVD21519.1"/>
    </source>
</evidence>
<keyword evidence="1" id="KW-0560">Oxidoreductase</keyword>
<dbReference type="Pfam" id="PF01408">
    <property type="entry name" value="GFO_IDH_MocA"/>
    <property type="match status" value="1"/>
</dbReference>
<dbReference type="InterPro" id="IPR050463">
    <property type="entry name" value="Gfo/Idh/MocA_oxidrdct_glycsds"/>
</dbReference>
<dbReference type="AlphaFoldDB" id="A0A382THC7"/>